<feature type="region of interest" description="Disordered" evidence="1">
    <location>
        <begin position="194"/>
        <end position="215"/>
    </location>
</feature>
<feature type="compositionally biased region" description="Polar residues" evidence="1">
    <location>
        <begin position="733"/>
        <end position="743"/>
    </location>
</feature>
<organism evidence="2 3">
    <name type="scientific">Ganoderma sinense ZZ0214-1</name>
    <dbReference type="NCBI Taxonomy" id="1077348"/>
    <lineage>
        <taxon>Eukaryota</taxon>
        <taxon>Fungi</taxon>
        <taxon>Dikarya</taxon>
        <taxon>Basidiomycota</taxon>
        <taxon>Agaricomycotina</taxon>
        <taxon>Agaricomycetes</taxon>
        <taxon>Polyporales</taxon>
        <taxon>Polyporaceae</taxon>
        <taxon>Ganoderma</taxon>
    </lineage>
</organism>
<name>A0A2G8STV7_9APHY</name>
<dbReference type="OrthoDB" id="5576441at2759"/>
<gene>
    <name evidence="2" type="ORF">GSI_00904</name>
</gene>
<evidence type="ECO:0000313" key="2">
    <source>
        <dbReference type="EMBL" id="PIL37211.1"/>
    </source>
</evidence>
<protein>
    <submittedName>
        <fullName evidence="2">Uncharacterized protein</fullName>
    </submittedName>
</protein>
<sequence length="875" mass="94653">MDQTTRKQRHATLIPTRRDASIQVRFPQSNPRTSATLDARRRMRRVPSRSRSVQFARWSSTPPHVSVPTRPPFLLLQLCSPIRTVFGATDAKRRHMTRSFPPGSFSRSQSWVSQAKSDTTADYVEDSEPEREERRLQAAKTRWVKRKNTPVVVVPKPAQDVIELTDTSPSRPSTPAPRPMRIQLAPLVIIDVSDGEESSAGPDPPRGRSREGSSGHVVVNGLGIEISGDDTLEDSLPSIRRVLGLPKASNQKPSDFAPLPTSTRTSPELSENESDAGSDSGKLKLGRFAYAAPNPLRRTASKTPSPIERDSQTPGVTSGVKRTVTPTHRFAEDFTDAQLSRLLKCVSCELAWTARKTVKEKMKHIQSCAKKNRLTDETVRILLRTELAKLPPVASSSKSKTTAESSAPSTSETLLEETLKDKRRKRSGPRKQVEQTVKNVSETRDSILDKARLLLKNVHDDALIRSVSQQLGESSTSSTCAGSAMHPATQAFTRSNVAVRNALPGIQLADTTQVFSSSGLSVARIEGGIVNAGAAIAGESDISPLTQVFTRSALASAMAEVDPSDDMFPATQVFAPSKLTNGAGLTRTVVTTNDGTMHEAISLHDTSEDELDLSKSSPARPSVIDISSSPSSNANLLPPLATPTSPRAAATAPAALDLRSPSPLARRSPLPAGDDGSPAYYGGDGGMDFGVRDGYEYQWNDWADERNLWDEYGGGGDAFLHYDPEADAELLTRSGSGSGSNVTPPGSPQSSGPPRGLLAAIPEDEVPVAGPSRTRDQPIPASREPVMKKKRGRPRKVATDESDAESGVAAGKDISQEDLNARLKEAILKDEVLHLRILRYEPIHFDVFMQLAAENGVTEKKTRLKSKQSTLMAIQ</sequence>
<dbReference type="STRING" id="1077348.A0A2G8STV7"/>
<feature type="compositionally biased region" description="Polar residues" evidence="1">
    <location>
        <begin position="105"/>
        <end position="120"/>
    </location>
</feature>
<feature type="region of interest" description="Disordered" evidence="1">
    <location>
        <begin position="162"/>
        <end position="182"/>
    </location>
</feature>
<feature type="region of interest" description="Disordered" evidence="1">
    <location>
        <begin position="244"/>
        <end position="322"/>
    </location>
</feature>
<dbReference type="AlphaFoldDB" id="A0A2G8STV7"/>
<feature type="region of interest" description="Disordered" evidence="1">
    <location>
        <begin position="98"/>
        <end position="133"/>
    </location>
</feature>
<feature type="compositionally biased region" description="Low complexity" evidence="1">
    <location>
        <begin position="627"/>
        <end position="672"/>
    </location>
</feature>
<feature type="compositionally biased region" description="Low complexity" evidence="1">
    <location>
        <begin position="394"/>
        <end position="413"/>
    </location>
</feature>
<feature type="region of interest" description="Disordered" evidence="1">
    <location>
        <begin position="392"/>
        <end position="439"/>
    </location>
</feature>
<dbReference type="EMBL" id="AYKW01000001">
    <property type="protein sequence ID" value="PIL37211.1"/>
    <property type="molecule type" value="Genomic_DNA"/>
</dbReference>
<evidence type="ECO:0000313" key="3">
    <source>
        <dbReference type="Proteomes" id="UP000230002"/>
    </source>
</evidence>
<dbReference type="Proteomes" id="UP000230002">
    <property type="component" value="Unassembled WGS sequence"/>
</dbReference>
<feature type="region of interest" description="Disordered" evidence="1">
    <location>
        <begin position="602"/>
        <end position="681"/>
    </location>
</feature>
<comment type="caution">
    <text evidence="2">The sequence shown here is derived from an EMBL/GenBank/DDBJ whole genome shotgun (WGS) entry which is preliminary data.</text>
</comment>
<proteinExistence type="predicted"/>
<reference evidence="2 3" key="1">
    <citation type="journal article" date="2015" name="Sci. Rep.">
        <title>Chromosome-level genome map provides insights into diverse defense mechanisms in the medicinal fungus Ganoderma sinense.</title>
        <authorList>
            <person name="Zhu Y."/>
            <person name="Xu J."/>
            <person name="Sun C."/>
            <person name="Zhou S."/>
            <person name="Xu H."/>
            <person name="Nelson D.R."/>
            <person name="Qian J."/>
            <person name="Song J."/>
            <person name="Luo H."/>
            <person name="Xiang L."/>
            <person name="Li Y."/>
            <person name="Xu Z."/>
            <person name="Ji A."/>
            <person name="Wang L."/>
            <person name="Lu S."/>
            <person name="Hayward A."/>
            <person name="Sun W."/>
            <person name="Li X."/>
            <person name="Schwartz D.C."/>
            <person name="Wang Y."/>
            <person name="Chen S."/>
        </authorList>
    </citation>
    <scope>NUCLEOTIDE SEQUENCE [LARGE SCALE GENOMIC DNA]</scope>
    <source>
        <strain evidence="2 3">ZZ0214-1</strain>
    </source>
</reference>
<feature type="compositionally biased region" description="Polar residues" evidence="1">
    <location>
        <begin position="260"/>
        <end position="269"/>
    </location>
</feature>
<keyword evidence="3" id="KW-1185">Reference proteome</keyword>
<accession>A0A2G8STV7</accession>
<feature type="region of interest" description="Disordered" evidence="1">
    <location>
        <begin position="730"/>
        <end position="809"/>
    </location>
</feature>
<evidence type="ECO:0000256" key="1">
    <source>
        <dbReference type="SAM" id="MobiDB-lite"/>
    </source>
</evidence>